<evidence type="ECO:0000256" key="1">
    <source>
        <dbReference type="SAM" id="MobiDB-lite"/>
    </source>
</evidence>
<protein>
    <submittedName>
        <fullName evidence="2 3">Uncharacterized protein</fullName>
    </submittedName>
</protein>
<reference evidence="3" key="3">
    <citation type="submission" date="2015-06" db="UniProtKB">
        <authorList>
            <consortium name="EnsemblMetazoa"/>
        </authorList>
    </citation>
    <scope>IDENTIFICATION</scope>
</reference>
<dbReference type="HOGENOM" id="CLU_1483356_0_0_1"/>
<name>R7TBR9_CAPTE</name>
<feature type="compositionally biased region" description="Basic and acidic residues" evidence="1">
    <location>
        <begin position="157"/>
        <end position="169"/>
    </location>
</feature>
<accession>R7TBR9</accession>
<proteinExistence type="predicted"/>
<dbReference type="EnsemblMetazoa" id="CapteT207701">
    <property type="protein sequence ID" value="CapteP207701"/>
    <property type="gene ID" value="CapteG207701"/>
</dbReference>
<evidence type="ECO:0000313" key="4">
    <source>
        <dbReference type="Proteomes" id="UP000014760"/>
    </source>
</evidence>
<sequence>MAALQIGILVKRGRKVARHEAKFVLIYMTFVKEIQNHPCQTFLTIFDGLKAWHNAADQMYNADQILIPLTHITRQHPQGFQGIEELSDPGKSVVLGSHKPGHGEIHDIGPGSVLLCLQNNADRNETARVSALSAFDMEGMVDHRVHDTESSPFVKATDNRQKQRPPQRDKKTKGSIQHDSQG</sequence>
<dbReference type="Proteomes" id="UP000014760">
    <property type="component" value="Unassembled WGS sequence"/>
</dbReference>
<reference evidence="4" key="1">
    <citation type="submission" date="2012-12" db="EMBL/GenBank/DDBJ databases">
        <authorList>
            <person name="Hellsten U."/>
            <person name="Grimwood J."/>
            <person name="Chapman J.A."/>
            <person name="Shapiro H."/>
            <person name="Aerts A."/>
            <person name="Otillar R.P."/>
            <person name="Terry A.Y."/>
            <person name="Boore J.L."/>
            <person name="Simakov O."/>
            <person name="Marletaz F."/>
            <person name="Cho S.-J."/>
            <person name="Edsinger-Gonzales E."/>
            <person name="Havlak P."/>
            <person name="Kuo D.-H."/>
            <person name="Larsson T."/>
            <person name="Lv J."/>
            <person name="Arendt D."/>
            <person name="Savage R."/>
            <person name="Osoegawa K."/>
            <person name="de Jong P."/>
            <person name="Lindberg D.R."/>
            <person name="Seaver E.C."/>
            <person name="Weisblat D.A."/>
            <person name="Putnam N.H."/>
            <person name="Grigoriev I.V."/>
            <person name="Rokhsar D.S."/>
        </authorList>
    </citation>
    <scope>NUCLEOTIDE SEQUENCE</scope>
    <source>
        <strain evidence="4">I ESC-2004</strain>
    </source>
</reference>
<organism evidence="2">
    <name type="scientific">Capitella teleta</name>
    <name type="common">Polychaete worm</name>
    <dbReference type="NCBI Taxonomy" id="283909"/>
    <lineage>
        <taxon>Eukaryota</taxon>
        <taxon>Metazoa</taxon>
        <taxon>Spiralia</taxon>
        <taxon>Lophotrochozoa</taxon>
        <taxon>Annelida</taxon>
        <taxon>Polychaeta</taxon>
        <taxon>Sedentaria</taxon>
        <taxon>Scolecida</taxon>
        <taxon>Capitellidae</taxon>
        <taxon>Capitella</taxon>
    </lineage>
</organism>
<evidence type="ECO:0000313" key="3">
    <source>
        <dbReference type="EnsemblMetazoa" id="CapteP207701"/>
    </source>
</evidence>
<dbReference type="AlphaFoldDB" id="R7TBR9"/>
<dbReference type="EMBL" id="KB310616">
    <property type="protein sequence ID" value="ELT91173.1"/>
    <property type="molecule type" value="Genomic_DNA"/>
</dbReference>
<evidence type="ECO:0000313" key="2">
    <source>
        <dbReference type="EMBL" id="ELT91173.1"/>
    </source>
</evidence>
<feature type="region of interest" description="Disordered" evidence="1">
    <location>
        <begin position="146"/>
        <end position="182"/>
    </location>
</feature>
<gene>
    <name evidence="2" type="ORF">CAPTEDRAFT_207701</name>
</gene>
<keyword evidence="4" id="KW-1185">Reference proteome</keyword>
<dbReference type="EMBL" id="AMQN01002964">
    <property type="status" value="NOT_ANNOTATED_CDS"/>
    <property type="molecule type" value="Genomic_DNA"/>
</dbReference>
<reference evidence="2 4" key="2">
    <citation type="journal article" date="2013" name="Nature">
        <title>Insights into bilaterian evolution from three spiralian genomes.</title>
        <authorList>
            <person name="Simakov O."/>
            <person name="Marletaz F."/>
            <person name="Cho S.J."/>
            <person name="Edsinger-Gonzales E."/>
            <person name="Havlak P."/>
            <person name="Hellsten U."/>
            <person name="Kuo D.H."/>
            <person name="Larsson T."/>
            <person name="Lv J."/>
            <person name="Arendt D."/>
            <person name="Savage R."/>
            <person name="Osoegawa K."/>
            <person name="de Jong P."/>
            <person name="Grimwood J."/>
            <person name="Chapman J.A."/>
            <person name="Shapiro H."/>
            <person name="Aerts A."/>
            <person name="Otillar R.P."/>
            <person name="Terry A.Y."/>
            <person name="Boore J.L."/>
            <person name="Grigoriev I.V."/>
            <person name="Lindberg D.R."/>
            <person name="Seaver E.C."/>
            <person name="Weisblat D.A."/>
            <person name="Putnam N.H."/>
            <person name="Rokhsar D.S."/>
        </authorList>
    </citation>
    <scope>NUCLEOTIDE SEQUENCE</scope>
    <source>
        <strain evidence="2 4">I ESC-2004</strain>
    </source>
</reference>